<evidence type="ECO:0000313" key="7">
    <source>
        <dbReference type="EMBL" id="MBO0352154.1"/>
    </source>
</evidence>
<dbReference type="PIRSF" id="PIRSF035875">
    <property type="entry name" value="RNase_BN"/>
    <property type="match status" value="1"/>
</dbReference>
<keyword evidence="5 6" id="KW-0472">Membrane</keyword>
<dbReference type="InterPro" id="IPR017039">
    <property type="entry name" value="Virul_fac_BrkB"/>
</dbReference>
<reference evidence="7 8" key="1">
    <citation type="submission" date="2021-03" db="EMBL/GenBank/DDBJ databases">
        <title>Metabolic Capacity of the Antarctic Cyanobacterium Phormidium pseudopriestleyi that Sustains Oxygenic Photosynthesis in the Presence of Hydrogen Sulfide.</title>
        <authorList>
            <person name="Lumian J.E."/>
            <person name="Jungblut A.D."/>
            <person name="Dillon M.L."/>
            <person name="Hawes I."/>
            <person name="Doran P.T."/>
            <person name="Mackey T.J."/>
            <person name="Dick G.J."/>
            <person name="Grettenberger C.L."/>
            <person name="Sumner D.Y."/>
        </authorList>
    </citation>
    <scope>NUCLEOTIDE SEQUENCE [LARGE SCALE GENOMIC DNA]</scope>
    <source>
        <strain evidence="7 8">FRX01</strain>
    </source>
</reference>
<dbReference type="Proteomes" id="UP000664844">
    <property type="component" value="Unassembled WGS sequence"/>
</dbReference>
<evidence type="ECO:0000256" key="6">
    <source>
        <dbReference type="SAM" id="Phobius"/>
    </source>
</evidence>
<keyword evidence="2" id="KW-1003">Cell membrane</keyword>
<dbReference type="NCBIfam" id="TIGR00765">
    <property type="entry name" value="yihY_not_rbn"/>
    <property type="match status" value="1"/>
</dbReference>
<name>A0ABS3FYF7_9CYAN</name>
<proteinExistence type="predicted"/>
<evidence type="ECO:0000256" key="2">
    <source>
        <dbReference type="ARBA" id="ARBA00022475"/>
    </source>
</evidence>
<comment type="subcellular location">
    <subcellularLocation>
        <location evidence="1">Cell membrane</location>
        <topology evidence="1">Multi-pass membrane protein</topology>
    </subcellularLocation>
</comment>
<keyword evidence="8" id="KW-1185">Reference proteome</keyword>
<organism evidence="7 8">
    <name type="scientific">Phormidium pseudopriestleyi FRX01</name>
    <dbReference type="NCBI Taxonomy" id="1759528"/>
    <lineage>
        <taxon>Bacteria</taxon>
        <taxon>Bacillati</taxon>
        <taxon>Cyanobacteriota</taxon>
        <taxon>Cyanophyceae</taxon>
        <taxon>Oscillatoriophycideae</taxon>
        <taxon>Oscillatoriales</taxon>
        <taxon>Oscillatoriaceae</taxon>
        <taxon>Phormidium</taxon>
    </lineage>
</organism>
<dbReference type="EMBL" id="JAFLQW010000647">
    <property type="protein sequence ID" value="MBO0352154.1"/>
    <property type="molecule type" value="Genomic_DNA"/>
</dbReference>
<accession>A0ABS3FYF7</accession>
<feature type="transmembrane region" description="Helical" evidence="6">
    <location>
        <begin position="186"/>
        <end position="204"/>
    </location>
</feature>
<dbReference type="Pfam" id="PF03631">
    <property type="entry name" value="Virul_fac_BrkB"/>
    <property type="match status" value="1"/>
</dbReference>
<protein>
    <submittedName>
        <fullName evidence="7">YihY/virulence factor BrkB family protein</fullName>
    </submittedName>
</protein>
<dbReference type="PANTHER" id="PTHR30213:SF1">
    <property type="entry name" value="INNER MEMBRANE PROTEIN YHJD"/>
    <property type="match status" value="1"/>
</dbReference>
<dbReference type="PANTHER" id="PTHR30213">
    <property type="entry name" value="INNER MEMBRANE PROTEIN YHJD"/>
    <property type="match status" value="1"/>
</dbReference>
<feature type="transmembrane region" description="Helical" evidence="6">
    <location>
        <begin position="91"/>
        <end position="110"/>
    </location>
</feature>
<sequence length="300" mass="32562">MVKFKQLFRLLKLAFSGWQKDNAGRLAAALSYYTIFSLAPILIIAIAVAGVVFGQDAAQGEIVRQLQGTIGTESAQIIETMIENTRETGSGIWATLLSLGVLLFGATGLFSQLQGSLNTIWNVKPKPGRGIKGIIQDRFLSFAMILTIGFLLLVSLILSAALAAFGNYFSHLVPDMLMGLWQVLDFFISFGVITVLFAMIYKVLPDVKIAWSDVWLGAIVTALLFVIGKTLIGLYLGNSTIGSTYGAAGSLVVLLLWVNFSAQILFFGAEFTQVYANRYGSRIVPTENAIAVGDEHTHPR</sequence>
<feature type="transmembrane region" description="Helical" evidence="6">
    <location>
        <begin position="30"/>
        <end position="53"/>
    </location>
</feature>
<evidence type="ECO:0000313" key="8">
    <source>
        <dbReference type="Proteomes" id="UP000664844"/>
    </source>
</evidence>
<dbReference type="RefSeq" id="WP_207090570.1">
    <property type="nucleotide sequence ID" value="NZ_JAFLQW010000647.1"/>
</dbReference>
<evidence type="ECO:0000256" key="5">
    <source>
        <dbReference type="ARBA" id="ARBA00023136"/>
    </source>
</evidence>
<keyword evidence="4 6" id="KW-1133">Transmembrane helix</keyword>
<evidence type="ECO:0000256" key="4">
    <source>
        <dbReference type="ARBA" id="ARBA00022989"/>
    </source>
</evidence>
<keyword evidence="3 6" id="KW-0812">Transmembrane</keyword>
<comment type="caution">
    <text evidence="7">The sequence shown here is derived from an EMBL/GenBank/DDBJ whole genome shotgun (WGS) entry which is preliminary data.</text>
</comment>
<gene>
    <name evidence="7" type="ORF">J0895_24340</name>
</gene>
<feature type="transmembrane region" description="Helical" evidence="6">
    <location>
        <begin position="248"/>
        <end position="269"/>
    </location>
</feature>
<feature type="transmembrane region" description="Helical" evidence="6">
    <location>
        <begin position="216"/>
        <end position="236"/>
    </location>
</feature>
<evidence type="ECO:0000256" key="3">
    <source>
        <dbReference type="ARBA" id="ARBA00022692"/>
    </source>
</evidence>
<feature type="transmembrane region" description="Helical" evidence="6">
    <location>
        <begin position="139"/>
        <end position="166"/>
    </location>
</feature>
<evidence type="ECO:0000256" key="1">
    <source>
        <dbReference type="ARBA" id="ARBA00004651"/>
    </source>
</evidence>